<proteinExistence type="predicted"/>
<dbReference type="InterPro" id="IPR022536">
    <property type="entry name" value="EspC"/>
</dbReference>
<name>A0A6G9XNP4_NOCBR</name>
<reference evidence="1 2" key="1">
    <citation type="journal article" date="2019" name="ACS Chem. Biol.">
        <title>Identification and Mobilization of a Cryptic Antibiotic Biosynthesis Gene Locus from a Human-Pathogenic Nocardia Isolate.</title>
        <authorList>
            <person name="Herisse M."/>
            <person name="Ishida K."/>
            <person name="Porter J.L."/>
            <person name="Howden B."/>
            <person name="Hertweck C."/>
            <person name="Stinear T.P."/>
            <person name="Pidot S.J."/>
        </authorList>
    </citation>
    <scope>NUCLEOTIDE SEQUENCE [LARGE SCALE GENOMIC DNA]</scope>
    <source>
        <strain evidence="1 2">AUSMDU00024985</strain>
    </source>
</reference>
<dbReference type="Proteomes" id="UP000501705">
    <property type="component" value="Chromosome"/>
</dbReference>
<dbReference type="EMBL" id="CP046171">
    <property type="protein sequence ID" value="QIS02526.1"/>
    <property type="molecule type" value="Genomic_DNA"/>
</dbReference>
<organism evidence="1 2">
    <name type="scientific">Nocardia brasiliensis</name>
    <dbReference type="NCBI Taxonomy" id="37326"/>
    <lineage>
        <taxon>Bacteria</taxon>
        <taxon>Bacillati</taxon>
        <taxon>Actinomycetota</taxon>
        <taxon>Actinomycetes</taxon>
        <taxon>Mycobacteriales</taxon>
        <taxon>Nocardiaceae</taxon>
        <taxon>Nocardia</taxon>
    </lineage>
</organism>
<dbReference type="AlphaFoldDB" id="A0A6G9XNP4"/>
<dbReference type="GO" id="GO:0009306">
    <property type="term" value="P:protein secretion"/>
    <property type="evidence" value="ECO:0007669"/>
    <property type="project" value="InterPro"/>
</dbReference>
<evidence type="ECO:0008006" key="3">
    <source>
        <dbReference type="Google" id="ProtNLM"/>
    </source>
</evidence>
<dbReference type="RefSeq" id="WP_167461615.1">
    <property type="nucleotide sequence ID" value="NZ_CP046171.1"/>
</dbReference>
<accession>A0A6G9XNP4</accession>
<sequence length="113" mass="12407">MGNEQLQVITDQLRTHASTVQGFMGTLTNAVEAAAYLGNADDGYGWMVRSIVNSLLEDNNRGTVEAITKAAGETAEIPSKLGTVSDKFDEWDESWARTLDELRDAMQRAQQGR</sequence>
<dbReference type="Pfam" id="PF10824">
    <property type="entry name" value="T7SS_ESX_EspC"/>
    <property type="match status" value="1"/>
</dbReference>
<evidence type="ECO:0000313" key="1">
    <source>
        <dbReference type="EMBL" id="QIS02526.1"/>
    </source>
</evidence>
<gene>
    <name evidence="1" type="ORF">F5X71_09520</name>
</gene>
<evidence type="ECO:0000313" key="2">
    <source>
        <dbReference type="Proteomes" id="UP000501705"/>
    </source>
</evidence>
<protein>
    <recommendedName>
        <fullName evidence="3">ESX-1 secretion-associated protein</fullName>
    </recommendedName>
</protein>